<reference evidence="2 3" key="1">
    <citation type="journal article" date="2014" name="Int. J. Syst. Evol. Microbiol.">
        <title>Methanobacterium paludis sp. nov. and a novel strain of Methanobacterium lacus isolated from northern peatlands.</title>
        <authorList>
            <person name="Cadillo-Quiroz H."/>
            <person name="Brauer S.L."/>
            <person name="Goodson N."/>
            <person name="Yavitt J.B."/>
            <person name="Zinder S.H."/>
        </authorList>
    </citation>
    <scope>NUCLEOTIDE SEQUENCE [LARGE SCALE GENOMIC DNA]</scope>
    <source>
        <strain evidence="3">DSM 25820 / JCM 18151 / SWAN1</strain>
    </source>
</reference>
<proteinExistence type="predicted"/>
<keyword evidence="1" id="KW-1133">Transmembrane helix</keyword>
<sequence length="147" mass="15747">MDIIISITTVFISSVIELWLSIPLGLAFGLNPFLIVAVSALGSVFAVFVVATFGESIRKWIIKKRYGEGNNIRKGSIYEVWNKYGTVGLGLLSPLLFGAPLGTAIGIALGARKNNLIIWMALGIILWSAMLTAAGTLGVMSFQTVTK</sequence>
<accession>F6D753</accession>
<evidence type="ECO:0000256" key="1">
    <source>
        <dbReference type="SAM" id="Phobius"/>
    </source>
</evidence>
<dbReference type="KEGG" id="mew:MSWAN_2003"/>
<dbReference type="STRING" id="868131.MSWAN_2003"/>
<dbReference type="EMBL" id="CP002772">
    <property type="protein sequence ID" value="AEG19012.1"/>
    <property type="molecule type" value="Genomic_DNA"/>
</dbReference>
<feature type="transmembrane region" description="Helical" evidence="1">
    <location>
        <begin position="33"/>
        <end position="54"/>
    </location>
</feature>
<gene>
    <name evidence="2" type="ordered locus">MSWAN_2003</name>
</gene>
<dbReference type="GeneID" id="10669521"/>
<keyword evidence="1" id="KW-0812">Transmembrane</keyword>
<protein>
    <recommendedName>
        <fullName evidence="4">Small multi-drug export protein</fullName>
    </recommendedName>
</protein>
<keyword evidence="1" id="KW-0472">Membrane</keyword>
<dbReference type="RefSeq" id="WP_013826511.1">
    <property type="nucleotide sequence ID" value="NC_015574.1"/>
</dbReference>
<keyword evidence="3" id="KW-1185">Reference proteome</keyword>
<feature type="transmembrane region" description="Helical" evidence="1">
    <location>
        <begin position="7"/>
        <end position="27"/>
    </location>
</feature>
<dbReference type="Pfam" id="PF06695">
    <property type="entry name" value="Sm_multidrug_ex"/>
    <property type="match status" value="1"/>
</dbReference>
<dbReference type="AlphaFoldDB" id="F6D753"/>
<dbReference type="Proteomes" id="UP000009231">
    <property type="component" value="Chromosome"/>
</dbReference>
<evidence type="ECO:0008006" key="4">
    <source>
        <dbReference type="Google" id="ProtNLM"/>
    </source>
</evidence>
<dbReference type="HOGENOM" id="CLU_117037_0_0_2"/>
<evidence type="ECO:0000313" key="3">
    <source>
        <dbReference type="Proteomes" id="UP000009231"/>
    </source>
</evidence>
<evidence type="ECO:0000313" key="2">
    <source>
        <dbReference type="EMBL" id="AEG19012.1"/>
    </source>
</evidence>
<name>F6D753_METPW</name>
<feature type="transmembrane region" description="Helical" evidence="1">
    <location>
        <begin position="84"/>
        <end position="110"/>
    </location>
</feature>
<feature type="transmembrane region" description="Helical" evidence="1">
    <location>
        <begin position="116"/>
        <end position="142"/>
    </location>
</feature>
<dbReference type="OrthoDB" id="70322at2157"/>
<organism evidence="2 3">
    <name type="scientific">Methanobacterium paludis (strain DSM 25820 / JCM 18151 / SWAN1)</name>
    <dbReference type="NCBI Taxonomy" id="868131"/>
    <lineage>
        <taxon>Archaea</taxon>
        <taxon>Methanobacteriati</taxon>
        <taxon>Methanobacteriota</taxon>
        <taxon>Methanomada group</taxon>
        <taxon>Methanobacteria</taxon>
        <taxon>Methanobacteriales</taxon>
        <taxon>Methanobacteriaceae</taxon>
        <taxon>Methanobacterium</taxon>
    </lineage>
</organism>
<dbReference type="eggNOG" id="arCOG01330">
    <property type="taxonomic scope" value="Archaea"/>
</dbReference>
<dbReference type="InterPro" id="IPR009577">
    <property type="entry name" value="Sm_multidrug_ex"/>
</dbReference>